<dbReference type="InterPro" id="IPR000582">
    <property type="entry name" value="Acyl-CoA-binding_protein"/>
</dbReference>
<dbReference type="PROSITE" id="PS51228">
    <property type="entry name" value="ACB_2"/>
    <property type="match status" value="1"/>
</dbReference>
<dbReference type="OrthoDB" id="981216at2"/>
<dbReference type="RefSeq" id="WP_091308962.1">
    <property type="nucleotide sequence ID" value="NZ_CBCSJU010000005.1"/>
</dbReference>
<name>A0A1H6RM28_9FLAO</name>
<dbReference type="Proteomes" id="UP000199702">
    <property type="component" value="Unassembled WGS sequence"/>
</dbReference>
<dbReference type="SUPFAM" id="SSF47027">
    <property type="entry name" value="Acyl-CoA binding protein"/>
    <property type="match status" value="1"/>
</dbReference>
<dbReference type="InterPro" id="IPR035984">
    <property type="entry name" value="Acyl-CoA-binding_sf"/>
</dbReference>
<reference evidence="3" key="1">
    <citation type="submission" date="2016-10" db="EMBL/GenBank/DDBJ databases">
        <authorList>
            <person name="Varghese N."/>
            <person name="Submissions S."/>
        </authorList>
    </citation>
    <scope>NUCLEOTIDE SEQUENCE [LARGE SCALE GENOMIC DNA]</scope>
    <source>
        <strain evidence="3">DSM 17934</strain>
    </source>
</reference>
<dbReference type="EMBL" id="FNYA01000002">
    <property type="protein sequence ID" value="SEI56829.1"/>
    <property type="molecule type" value="Genomic_DNA"/>
</dbReference>
<accession>A0A1H6RM28</accession>
<feature type="domain" description="ACB" evidence="1">
    <location>
        <begin position="6"/>
        <end position="94"/>
    </location>
</feature>
<dbReference type="GO" id="GO:0000062">
    <property type="term" value="F:fatty-acyl-CoA binding"/>
    <property type="evidence" value="ECO:0007669"/>
    <property type="project" value="InterPro"/>
</dbReference>
<dbReference type="STRING" id="402734.SAMN05660918_0970"/>
<keyword evidence="3" id="KW-1185">Reference proteome</keyword>
<evidence type="ECO:0000313" key="2">
    <source>
        <dbReference type="EMBL" id="SEI56829.1"/>
    </source>
</evidence>
<evidence type="ECO:0000313" key="3">
    <source>
        <dbReference type="Proteomes" id="UP000199702"/>
    </source>
</evidence>
<dbReference type="AlphaFoldDB" id="A0A1H6RM28"/>
<evidence type="ECO:0000259" key="1">
    <source>
        <dbReference type="PROSITE" id="PS51228"/>
    </source>
</evidence>
<proteinExistence type="predicted"/>
<protein>
    <submittedName>
        <fullName evidence="2">Acyl-CoA-binding protein</fullName>
    </submittedName>
</protein>
<dbReference type="InterPro" id="IPR014352">
    <property type="entry name" value="FERM/acyl-CoA-bd_prot_sf"/>
</dbReference>
<dbReference type="Pfam" id="PF00887">
    <property type="entry name" value="ACBP"/>
    <property type="match status" value="1"/>
</dbReference>
<gene>
    <name evidence="2" type="ORF">SAMN05660918_0970</name>
</gene>
<organism evidence="2 3">
    <name type="scientific">Flavobacterium terrigena</name>
    <dbReference type="NCBI Taxonomy" id="402734"/>
    <lineage>
        <taxon>Bacteria</taxon>
        <taxon>Pseudomonadati</taxon>
        <taxon>Bacteroidota</taxon>
        <taxon>Flavobacteriia</taxon>
        <taxon>Flavobacteriales</taxon>
        <taxon>Flavobacteriaceae</taxon>
        <taxon>Flavobacterium</taxon>
    </lineage>
</organism>
<dbReference type="Gene3D" id="1.20.80.10">
    <property type="match status" value="1"/>
</dbReference>
<sequence length="94" mass="11064">MSKLSLDERFQEAIRNANEKIPKTSVPQDVQLVLYAYYKQALSENISYSHHGYESDEVITAFKQNAWMQVRHLSADEAKEKYIEIINQMLKDRQ</sequence>